<dbReference type="SMART" id="SM00636">
    <property type="entry name" value="Glyco_18"/>
    <property type="match status" value="1"/>
</dbReference>
<dbReference type="GO" id="GO:0008843">
    <property type="term" value="F:endochitinase activity"/>
    <property type="evidence" value="ECO:0007669"/>
    <property type="project" value="UniProtKB-EC"/>
</dbReference>
<evidence type="ECO:0000256" key="8">
    <source>
        <dbReference type="ARBA" id="ARBA00023326"/>
    </source>
</evidence>
<evidence type="ECO:0000256" key="6">
    <source>
        <dbReference type="ARBA" id="ARBA00023277"/>
    </source>
</evidence>
<proteinExistence type="inferred from homology"/>
<dbReference type="Gene3D" id="3.20.20.80">
    <property type="entry name" value="Glycosidases"/>
    <property type="match status" value="2"/>
</dbReference>
<dbReference type="PROSITE" id="PS51910">
    <property type="entry name" value="GH18_2"/>
    <property type="match status" value="1"/>
</dbReference>
<keyword evidence="7 9" id="KW-0326">Glycosidase</keyword>
<keyword evidence="6" id="KW-0119">Carbohydrate metabolism</keyword>
<evidence type="ECO:0000256" key="4">
    <source>
        <dbReference type="ARBA" id="ARBA00022801"/>
    </source>
</evidence>
<dbReference type="InterPro" id="IPR017853">
    <property type="entry name" value="GH"/>
</dbReference>
<dbReference type="PANTHER" id="PTHR11177:SF397">
    <property type="entry name" value="CHITINASE"/>
    <property type="match status" value="1"/>
</dbReference>
<evidence type="ECO:0000256" key="10">
    <source>
        <dbReference type="SAM" id="SignalP"/>
    </source>
</evidence>
<keyword evidence="10" id="KW-0732">Signal</keyword>
<sequence>MQVKTFITFFFLGVGIATAAETTCDNSSSQKGCNWEGTAPFCDGSNHPVGYKDNGWTLVATTKYEDHTALELTGKISLECYEIYGSGCVTGWKNLWCPSGCQSDCVLNPEPLSGAASVSVLNKVIGYYESWMAQKGCHKVTPTDLPLDAPTHINFAFAYINTRTCNIHTMDSGTPSSLFQDATNVKSFKPDINVFISVGGWTFFDNNTGTQHIHDNVLHSFKQYGFDGLDIDWEYPGAGDRGGSPEDTANYVLLLKALQETLDASGSRLGLTFTAPSSYWYLRWVDLPNMIKYADWINLMSYDIILGFLAYYEIMAVLNGAGSYSKQSITITPVYDRAAAVKYYTFDNDQWFSYDDGSTFAQKIAWANEVGLGGAMIWGSDLDAMANASGSGYTVVGWDDAGCGKKNCNCGKPVCCPTSSAAKDCIWRGDNTGDAGVSSNWNAQCQDGEINIAGIRSSWGGGFVNDGDTDNGVPSVGQLFTVANAGQVVRWAVRLNQNYCTSNAMSVSSLPARLVAKAFYATLNSDHLIDVRVLFPYPAPDQLCIFICSPRILCSCGNVSHRGAVVASADTPASRIMEAFGSTKSPEPLLVTAAGINAVKGRIVGPNAPFTIGKFDELAAAAVKDDSDEAVNNLLTAIRNTFALFEYFSDYWAVGQWNNMLQQVGLQCAHIEHVTGVTDLKKWWWIWAPDFFQGWATATIQAAASAYTEARMAGRSVKTNDVVVAALSEFQSKVSLMRKPTMNADKTTITD</sequence>
<evidence type="ECO:0000256" key="3">
    <source>
        <dbReference type="ARBA" id="ARBA00012729"/>
    </source>
</evidence>
<keyword evidence="8" id="KW-0624">Polysaccharide degradation</keyword>
<keyword evidence="5" id="KW-0146">Chitin degradation</keyword>
<feature type="domain" description="GH18" evidence="11">
    <location>
        <begin position="122"/>
        <end position="396"/>
    </location>
</feature>
<dbReference type="SUPFAM" id="SSF51445">
    <property type="entry name" value="(Trans)glycosidases"/>
    <property type="match status" value="1"/>
</dbReference>
<evidence type="ECO:0000313" key="13">
    <source>
        <dbReference type="Proteomes" id="UP000286921"/>
    </source>
</evidence>
<name>A0A401KLB5_ASPAW</name>
<dbReference type="InterPro" id="IPR001579">
    <property type="entry name" value="Glyco_hydro_18_chit_AS"/>
</dbReference>
<evidence type="ECO:0000256" key="1">
    <source>
        <dbReference type="ARBA" id="ARBA00000822"/>
    </source>
</evidence>
<feature type="chain" id="PRO_5019459803" description="chitinase" evidence="10">
    <location>
        <begin position="20"/>
        <end position="751"/>
    </location>
</feature>
<dbReference type="InterPro" id="IPR029070">
    <property type="entry name" value="Chitinase_insertion_sf"/>
</dbReference>
<evidence type="ECO:0000256" key="9">
    <source>
        <dbReference type="RuleBase" id="RU000489"/>
    </source>
</evidence>
<dbReference type="InterPro" id="IPR001223">
    <property type="entry name" value="Glyco_hydro18_cat"/>
</dbReference>
<organism evidence="12 13">
    <name type="scientific">Aspergillus awamori</name>
    <name type="common">Black koji mold</name>
    <dbReference type="NCBI Taxonomy" id="105351"/>
    <lineage>
        <taxon>Eukaryota</taxon>
        <taxon>Fungi</taxon>
        <taxon>Dikarya</taxon>
        <taxon>Ascomycota</taxon>
        <taxon>Pezizomycotina</taxon>
        <taxon>Eurotiomycetes</taxon>
        <taxon>Eurotiomycetidae</taxon>
        <taxon>Eurotiales</taxon>
        <taxon>Aspergillaceae</taxon>
        <taxon>Aspergillus</taxon>
    </lineage>
</organism>
<comment type="similarity">
    <text evidence="2">Belongs to the glycosyl hydrolase 18 family. Chitinase class V subfamily.</text>
</comment>
<gene>
    <name evidence="12" type="ORF">AAWM_02999</name>
</gene>
<dbReference type="EC" id="3.2.1.14" evidence="3"/>
<dbReference type="STRING" id="105351.A0A401KLB5"/>
<protein>
    <recommendedName>
        <fullName evidence="3">chitinase</fullName>
        <ecNumber evidence="3">3.2.1.14</ecNumber>
    </recommendedName>
</protein>
<evidence type="ECO:0000256" key="7">
    <source>
        <dbReference type="ARBA" id="ARBA00023295"/>
    </source>
</evidence>
<evidence type="ECO:0000259" key="11">
    <source>
        <dbReference type="PROSITE" id="PS51910"/>
    </source>
</evidence>
<dbReference type="GO" id="GO:0006032">
    <property type="term" value="P:chitin catabolic process"/>
    <property type="evidence" value="ECO:0007669"/>
    <property type="project" value="UniProtKB-KW"/>
</dbReference>
<dbReference type="GO" id="GO:0008061">
    <property type="term" value="F:chitin binding"/>
    <property type="evidence" value="ECO:0007669"/>
    <property type="project" value="InterPro"/>
</dbReference>
<dbReference type="PANTHER" id="PTHR11177">
    <property type="entry name" value="CHITINASE"/>
    <property type="match status" value="1"/>
</dbReference>
<dbReference type="AlphaFoldDB" id="A0A401KLB5"/>
<evidence type="ECO:0000256" key="5">
    <source>
        <dbReference type="ARBA" id="ARBA00023024"/>
    </source>
</evidence>
<dbReference type="Gene3D" id="3.10.50.10">
    <property type="match status" value="1"/>
</dbReference>
<dbReference type="Pfam" id="PF00704">
    <property type="entry name" value="Glyco_hydro_18"/>
    <property type="match status" value="2"/>
</dbReference>
<dbReference type="InterPro" id="IPR011583">
    <property type="entry name" value="Chitinase_II/V-like_cat"/>
</dbReference>
<comment type="catalytic activity">
    <reaction evidence="1">
        <text>Random endo-hydrolysis of N-acetyl-beta-D-glucosaminide (1-&gt;4)-beta-linkages in chitin and chitodextrins.</text>
        <dbReference type="EC" id="3.2.1.14"/>
    </reaction>
</comment>
<dbReference type="PROSITE" id="PS01095">
    <property type="entry name" value="GH18_1"/>
    <property type="match status" value="1"/>
</dbReference>
<evidence type="ECO:0000256" key="2">
    <source>
        <dbReference type="ARBA" id="ARBA00008682"/>
    </source>
</evidence>
<comment type="caution">
    <text evidence="12">The sequence shown here is derived from an EMBL/GenBank/DDBJ whole genome shotgun (WGS) entry which is preliminary data.</text>
</comment>
<keyword evidence="13" id="KW-1185">Reference proteome</keyword>
<keyword evidence="4 9" id="KW-0378">Hydrolase</keyword>
<dbReference type="Proteomes" id="UP000286921">
    <property type="component" value="Unassembled WGS sequence"/>
</dbReference>
<dbReference type="GO" id="GO:0000272">
    <property type="term" value="P:polysaccharide catabolic process"/>
    <property type="evidence" value="ECO:0007669"/>
    <property type="project" value="UniProtKB-KW"/>
</dbReference>
<accession>A0A401KLB5</accession>
<evidence type="ECO:0000313" key="12">
    <source>
        <dbReference type="EMBL" id="GCB20114.1"/>
    </source>
</evidence>
<reference evidence="12 13" key="1">
    <citation type="submission" date="2016-09" db="EMBL/GenBank/DDBJ databases">
        <title>Aspergillus awamori IFM 58123T.</title>
        <authorList>
            <person name="Kusuya Y."/>
            <person name="Shimizu M."/>
            <person name="Takahashi H."/>
            <person name="Yaguchi T."/>
        </authorList>
    </citation>
    <scope>NUCLEOTIDE SEQUENCE [LARGE SCALE GENOMIC DNA]</scope>
    <source>
        <strain evidence="12 13">IFM 58123</strain>
    </source>
</reference>
<feature type="signal peptide" evidence="10">
    <location>
        <begin position="1"/>
        <end position="19"/>
    </location>
</feature>
<dbReference type="EMBL" id="BDHI01000007">
    <property type="protein sequence ID" value="GCB20114.1"/>
    <property type="molecule type" value="Genomic_DNA"/>
</dbReference>
<dbReference type="InterPro" id="IPR050314">
    <property type="entry name" value="Glycosyl_Hydrlase_18"/>
</dbReference>